<dbReference type="OrthoDB" id="1091833at2759"/>
<dbReference type="Proteomes" id="UP000241394">
    <property type="component" value="Chromosome LG14"/>
</dbReference>
<organism evidence="1 2">
    <name type="scientific">Actinidia chinensis var. chinensis</name>
    <name type="common">Chinese soft-hair kiwi</name>
    <dbReference type="NCBI Taxonomy" id="1590841"/>
    <lineage>
        <taxon>Eukaryota</taxon>
        <taxon>Viridiplantae</taxon>
        <taxon>Streptophyta</taxon>
        <taxon>Embryophyta</taxon>
        <taxon>Tracheophyta</taxon>
        <taxon>Spermatophyta</taxon>
        <taxon>Magnoliopsida</taxon>
        <taxon>eudicotyledons</taxon>
        <taxon>Gunneridae</taxon>
        <taxon>Pentapetalae</taxon>
        <taxon>asterids</taxon>
        <taxon>Ericales</taxon>
        <taxon>Actinidiaceae</taxon>
        <taxon>Actinidia</taxon>
    </lineage>
</organism>
<dbReference type="InParanoid" id="A0A2R6QMF1"/>
<keyword evidence="2" id="KW-1185">Reference proteome</keyword>
<dbReference type="AlphaFoldDB" id="A0A2R6QMF1"/>
<sequence length="111" mass="12456">MAQMGLLWWPKTKCTTPNPTTTTTTSSNNCFCLRKIMRRLKKQGRTLLRTTPARQSSLQCRYDPLSYSLNFDPTGSGNLADDNDRFYAFSSRFVATSKGNICPRALVAASH</sequence>
<proteinExistence type="predicted"/>
<reference evidence="1 2" key="1">
    <citation type="submission" date="2017-07" db="EMBL/GenBank/DDBJ databases">
        <title>An improved, manually edited Actinidia chinensis var. chinensis (kiwifruit) genome highlights the challenges associated with draft genomes and gene prediction in plants.</title>
        <authorList>
            <person name="Pilkington S."/>
            <person name="Crowhurst R."/>
            <person name="Hilario E."/>
            <person name="Nardozza S."/>
            <person name="Fraser L."/>
            <person name="Peng Y."/>
            <person name="Gunaseelan K."/>
            <person name="Simpson R."/>
            <person name="Tahir J."/>
            <person name="Deroles S."/>
            <person name="Templeton K."/>
            <person name="Luo Z."/>
            <person name="Davy M."/>
            <person name="Cheng C."/>
            <person name="Mcneilage M."/>
            <person name="Scaglione D."/>
            <person name="Liu Y."/>
            <person name="Zhang Q."/>
            <person name="Datson P."/>
            <person name="De Silva N."/>
            <person name="Gardiner S."/>
            <person name="Bassett H."/>
            <person name="Chagne D."/>
            <person name="Mccallum J."/>
            <person name="Dzierzon H."/>
            <person name="Deng C."/>
            <person name="Wang Y.-Y."/>
            <person name="Barron N."/>
            <person name="Manako K."/>
            <person name="Bowen J."/>
            <person name="Foster T."/>
            <person name="Erridge Z."/>
            <person name="Tiffin H."/>
            <person name="Waite C."/>
            <person name="Davies K."/>
            <person name="Grierson E."/>
            <person name="Laing W."/>
            <person name="Kirk R."/>
            <person name="Chen X."/>
            <person name="Wood M."/>
            <person name="Montefiori M."/>
            <person name="Brummell D."/>
            <person name="Schwinn K."/>
            <person name="Catanach A."/>
            <person name="Fullerton C."/>
            <person name="Li D."/>
            <person name="Meiyalaghan S."/>
            <person name="Nieuwenhuizen N."/>
            <person name="Read N."/>
            <person name="Prakash R."/>
            <person name="Hunter D."/>
            <person name="Zhang H."/>
            <person name="Mckenzie M."/>
            <person name="Knabel M."/>
            <person name="Harris A."/>
            <person name="Allan A."/>
            <person name="Chen A."/>
            <person name="Janssen B."/>
            <person name="Plunkett B."/>
            <person name="Dwamena C."/>
            <person name="Voogd C."/>
            <person name="Leif D."/>
            <person name="Lafferty D."/>
            <person name="Souleyre E."/>
            <person name="Varkonyi-Gasic E."/>
            <person name="Gambi F."/>
            <person name="Hanley J."/>
            <person name="Yao J.-L."/>
            <person name="Cheung J."/>
            <person name="David K."/>
            <person name="Warren B."/>
            <person name="Marsh K."/>
            <person name="Snowden K."/>
            <person name="Lin-Wang K."/>
            <person name="Brian L."/>
            <person name="Martinez-Sanchez M."/>
            <person name="Wang M."/>
            <person name="Ileperuma N."/>
            <person name="Macnee N."/>
            <person name="Campin R."/>
            <person name="Mcatee P."/>
            <person name="Drummond R."/>
            <person name="Espley R."/>
            <person name="Ireland H."/>
            <person name="Wu R."/>
            <person name="Atkinson R."/>
            <person name="Karunairetnam S."/>
            <person name="Bulley S."/>
            <person name="Chunkath S."/>
            <person name="Hanley Z."/>
            <person name="Storey R."/>
            <person name="Thrimawithana A."/>
            <person name="Thomson S."/>
            <person name="David C."/>
            <person name="Testolin R."/>
        </authorList>
    </citation>
    <scope>NUCLEOTIDE SEQUENCE [LARGE SCALE GENOMIC DNA]</scope>
    <source>
        <strain evidence="2">cv. Red5</strain>
        <tissue evidence="1">Young leaf</tissue>
    </source>
</reference>
<evidence type="ECO:0000313" key="2">
    <source>
        <dbReference type="Proteomes" id="UP000241394"/>
    </source>
</evidence>
<protein>
    <submittedName>
        <fullName evidence="1">Proline-rich protein</fullName>
    </submittedName>
</protein>
<gene>
    <name evidence="1" type="ORF">CEY00_Acc15367</name>
</gene>
<comment type="caution">
    <text evidence="1">The sequence shown here is derived from an EMBL/GenBank/DDBJ whole genome shotgun (WGS) entry which is preliminary data.</text>
</comment>
<dbReference type="EMBL" id="NKQK01000014">
    <property type="protein sequence ID" value="PSS11094.1"/>
    <property type="molecule type" value="Genomic_DNA"/>
</dbReference>
<dbReference type="OMA" id="NFDSTGC"/>
<reference evidence="2" key="2">
    <citation type="journal article" date="2018" name="BMC Genomics">
        <title>A manually annotated Actinidia chinensis var. chinensis (kiwifruit) genome highlights the challenges associated with draft genomes and gene prediction in plants.</title>
        <authorList>
            <person name="Pilkington S.M."/>
            <person name="Crowhurst R."/>
            <person name="Hilario E."/>
            <person name="Nardozza S."/>
            <person name="Fraser L."/>
            <person name="Peng Y."/>
            <person name="Gunaseelan K."/>
            <person name="Simpson R."/>
            <person name="Tahir J."/>
            <person name="Deroles S.C."/>
            <person name="Templeton K."/>
            <person name="Luo Z."/>
            <person name="Davy M."/>
            <person name="Cheng C."/>
            <person name="McNeilage M."/>
            <person name="Scaglione D."/>
            <person name="Liu Y."/>
            <person name="Zhang Q."/>
            <person name="Datson P."/>
            <person name="De Silva N."/>
            <person name="Gardiner S.E."/>
            <person name="Bassett H."/>
            <person name="Chagne D."/>
            <person name="McCallum J."/>
            <person name="Dzierzon H."/>
            <person name="Deng C."/>
            <person name="Wang Y.Y."/>
            <person name="Barron L."/>
            <person name="Manako K."/>
            <person name="Bowen J."/>
            <person name="Foster T.M."/>
            <person name="Erridge Z.A."/>
            <person name="Tiffin H."/>
            <person name="Waite C.N."/>
            <person name="Davies K.M."/>
            <person name="Grierson E.P."/>
            <person name="Laing W.A."/>
            <person name="Kirk R."/>
            <person name="Chen X."/>
            <person name="Wood M."/>
            <person name="Montefiori M."/>
            <person name="Brummell D.A."/>
            <person name="Schwinn K.E."/>
            <person name="Catanach A."/>
            <person name="Fullerton C."/>
            <person name="Li D."/>
            <person name="Meiyalaghan S."/>
            <person name="Nieuwenhuizen N."/>
            <person name="Read N."/>
            <person name="Prakash R."/>
            <person name="Hunter D."/>
            <person name="Zhang H."/>
            <person name="McKenzie M."/>
            <person name="Knabel M."/>
            <person name="Harris A."/>
            <person name="Allan A.C."/>
            <person name="Gleave A."/>
            <person name="Chen A."/>
            <person name="Janssen B.J."/>
            <person name="Plunkett B."/>
            <person name="Ampomah-Dwamena C."/>
            <person name="Voogd C."/>
            <person name="Leif D."/>
            <person name="Lafferty D."/>
            <person name="Souleyre E.J.F."/>
            <person name="Varkonyi-Gasic E."/>
            <person name="Gambi F."/>
            <person name="Hanley J."/>
            <person name="Yao J.L."/>
            <person name="Cheung J."/>
            <person name="David K.M."/>
            <person name="Warren B."/>
            <person name="Marsh K."/>
            <person name="Snowden K.C."/>
            <person name="Lin-Wang K."/>
            <person name="Brian L."/>
            <person name="Martinez-Sanchez M."/>
            <person name="Wang M."/>
            <person name="Ileperuma N."/>
            <person name="Macnee N."/>
            <person name="Campin R."/>
            <person name="McAtee P."/>
            <person name="Drummond R.S.M."/>
            <person name="Espley R.V."/>
            <person name="Ireland H.S."/>
            <person name="Wu R."/>
            <person name="Atkinson R.G."/>
            <person name="Karunairetnam S."/>
            <person name="Bulley S."/>
            <person name="Chunkath S."/>
            <person name="Hanley Z."/>
            <person name="Storey R."/>
            <person name="Thrimawithana A.H."/>
            <person name="Thomson S."/>
            <person name="David C."/>
            <person name="Testolin R."/>
            <person name="Huang H."/>
            <person name="Hellens R.P."/>
            <person name="Schaffer R.J."/>
        </authorList>
    </citation>
    <scope>NUCLEOTIDE SEQUENCE [LARGE SCALE GENOMIC DNA]</scope>
    <source>
        <strain evidence="2">cv. Red5</strain>
    </source>
</reference>
<accession>A0A2R6QMF1</accession>
<name>A0A2R6QMF1_ACTCC</name>
<dbReference type="PANTHER" id="PTHR33168">
    <property type="entry name" value="STRESS INDUCED PROTEIN-RELATED"/>
    <property type="match status" value="1"/>
</dbReference>
<evidence type="ECO:0000313" key="1">
    <source>
        <dbReference type="EMBL" id="PSS11094.1"/>
    </source>
</evidence>
<dbReference type="Gramene" id="PSS11094">
    <property type="protein sequence ID" value="PSS11094"/>
    <property type="gene ID" value="CEY00_Acc15367"/>
</dbReference>